<feature type="region of interest" description="Disordered" evidence="1">
    <location>
        <begin position="153"/>
        <end position="173"/>
    </location>
</feature>
<accession>A0A4Y7T5V6</accession>
<dbReference type="EMBL" id="QPFP01000027">
    <property type="protein sequence ID" value="TEB29556.1"/>
    <property type="molecule type" value="Genomic_DNA"/>
</dbReference>
<gene>
    <name evidence="2" type="ORF">FA13DRAFT_650493</name>
</gene>
<reference evidence="2 3" key="1">
    <citation type="journal article" date="2019" name="Nat. Ecol. Evol.">
        <title>Megaphylogeny resolves global patterns of mushroom evolution.</title>
        <authorList>
            <person name="Varga T."/>
            <person name="Krizsan K."/>
            <person name="Foldi C."/>
            <person name="Dima B."/>
            <person name="Sanchez-Garcia M."/>
            <person name="Sanchez-Ramirez S."/>
            <person name="Szollosi G.J."/>
            <person name="Szarkandi J.G."/>
            <person name="Papp V."/>
            <person name="Albert L."/>
            <person name="Andreopoulos W."/>
            <person name="Angelini C."/>
            <person name="Antonin V."/>
            <person name="Barry K.W."/>
            <person name="Bougher N.L."/>
            <person name="Buchanan P."/>
            <person name="Buyck B."/>
            <person name="Bense V."/>
            <person name="Catcheside P."/>
            <person name="Chovatia M."/>
            <person name="Cooper J."/>
            <person name="Damon W."/>
            <person name="Desjardin D."/>
            <person name="Finy P."/>
            <person name="Geml J."/>
            <person name="Haridas S."/>
            <person name="Hughes K."/>
            <person name="Justo A."/>
            <person name="Karasinski D."/>
            <person name="Kautmanova I."/>
            <person name="Kiss B."/>
            <person name="Kocsube S."/>
            <person name="Kotiranta H."/>
            <person name="LaButti K.M."/>
            <person name="Lechner B.E."/>
            <person name="Liimatainen K."/>
            <person name="Lipzen A."/>
            <person name="Lukacs Z."/>
            <person name="Mihaltcheva S."/>
            <person name="Morgado L.N."/>
            <person name="Niskanen T."/>
            <person name="Noordeloos M.E."/>
            <person name="Ohm R.A."/>
            <person name="Ortiz-Santana B."/>
            <person name="Ovrebo C."/>
            <person name="Racz N."/>
            <person name="Riley R."/>
            <person name="Savchenko A."/>
            <person name="Shiryaev A."/>
            <person name="Soop K."/>
            <person name="Spirin V."/>
            <person name="Szebenyi C."/>
            <person name="Tomsovsky M."/>
            <person name="Tulloss R.E."/>
            <person name="Uehling J."/>
            <person name="Grigoriev I.V."/>
            <person name="Vagvolgyi C."/>
            <person name="Papp T."/>
            <person name="Martin F.M."/>
            <person name="Miettinen O."/>
            <person name="Hibbett D.S."/>
            <person name="Nagy L.G."/>
        </authorList>
    </citation>
    <scope>NUCLEOTIDE SEQUENCE [LARGE SCALE GENOMIC DNA]</scope>
    <source>
        <strain evidence="2 3">FP101781</strain>
    </source>
</reference>
<evidence type="ECO:0000313" key="2">
    <source>
        <dbReference type="EMBL" id="TEB29556.1"/>
    </source>
</evidence>
<organism evidence="2 3">
    <name type="scientific">Coprinellus micaceus</name>
    <name type="common">Glistening ink-cap mushroom</name>
    <name type="synonym">Coprinus micaceus</name>
    <dbReference type="NCBI Taxonomy" id="71717"/>
    <lineage>
        <taxon>Eukaryota</taxon>
        <taxon>Fungi</taxon>
        <taxon>Dikarya</taxon>
        <taxon>Basidiomycota</taxon>
        <taxon>Agaricomycotina</taxon>
        <taxon>Agaricomycetes</taxon>
        <taxon>Agaricomycetidae</taxon>
        <taxon>Agaricales</taxon>
        <taxon>Agaricineae</taxon>
        <taxon>Psathyrellaceae</taxon>
        <taxon>Coprinellus</taxon>
    </lineage>
</organism>
<evidence type="ECO:0000256" key="1">
    <source>
        <dbReference type="SAM" id="MobiDB-lite"/>
    </source>
</evidence>
<keyword evidence="3" id="KW-1185">Reference proteome</keyword>
<comment type="caution">
    <text evidence="2">The sequence shown here is derived from an EMBL/GenBank/DDBJ whole genome shotgun (WGS) entry which is preliminary data.</text>
</comment>
<sequence>MALERFVEAFEKKKPLRPATGDLDAEFNAYVIDLWHRLVRITPRGPRERYAERLSHCDAEWWLSRARLRKRSGQGFTMFMFVVSHNKCHPLRPCLPECKRWRSLIIKKWSMNDEGVSIHLPGKRRLLLDRFCIRRIPLASEAMSVTLFARRPPTPGTSIPAGTQKNSANDPGASVAPMIGLTRMFSFSEGVTEPSVTTSLPSPIGLKS</sequence>
<evidence type="ECO:0000313" key="3">
    <source>
        <dbReference type="Proteomes" id="UP000298030"/>
    </source>
</evidence>
<proteinExistence type="predicted"/>
<protein>
    <submittedName>
        <fullName evidence="2">Uncharacterized protein</fullName>
    </submittedName>
</protein>
<dbReference type="AlphaFoldDB" id="A0A4Y7T5V6"/>
<feature type="compositionally biased region" description="Polar residues" evidence="1">
    <location>
        <begin position="156"/>
        <end position="169"/>
    </location>
</feature>
<dbReference type="Proteomes" id="UP000298030">
    <property type="component" value="Unassembled WGS sequence"/>
</dbReference>
<name>A0A4Y7T5V6_COPMI</name>